<gene>
    <name evidence="2" type="ORF">LVJ94_42835</name>
</gene>
<organism evidence="2 3">
    <name type="scientific">Pendulispora rubella</name>
    <dbReference type="NCBI Taxonomy" id="2741070"/>
    <lineage>
        <taxon>Bacteria</taxon>
        <taxon>Pseudomonadati</taxon>
        <taxon>Myxococcota</taxon>
        <taxon>Myxococcia</taxon>
        <taxon>Myxococcales</taxon>
        <taxon>Sorangiineae</taxon>
        <taxon>Pendulisporaceae</taxon>
        <taxon>Pendulispora</taxon>
    </lineage>
</organism>
<dbReference type="Proteomes" id="UP001374803">
    <property type="component" value="Chromosome"/>
</dbReference>
<dbReference type="Pfam" id="PF13302">
    <property type="entry name" value="Acetyltransf_3"/>
    <property type="match status" value="1"/>
</dbReference>
<accession>A0ABZ2L0W9</accession>
<dbReference type="PANTHER" id="PTHR43441:SF11">
    <property type="entry name" value="RIBOSOMAL-PROTEIN-SERINE ACETYLTRANSFERASE"/>
    <property type="match status" value="1"/>
</dbReference>
<dbReference type="EMBL" id="CP089983">
    <property type="protein sequence ID" value="WXB03628.1"/>
    <property type="molecule type" value="Genomic_DNA"/>
</dbReference>
<name>A0ABZ2L0W9_9BACT</name>
<proteinExistence type="predicted"/>
<evidence type="ECO:0000313" key="3">
    <source>
        <dbReference type="Proteomes" id="UP001374803"/>
    </source>
</evidence>
<sequence>MLAVPPRVELRLRPLETRRLYLVPIDSSDAHDLWYAVDSSRRELEPWLPWVPFNVDPDASFRYADASALDWDNARACRFGIRDRASRKFLGVVGLESFAHLHQSVELGYWLRSDVTGRGCMTEAAGMLLTWAFRELKAHRVRVAAATDNHASLAVIRRLGFRFEGIAREAERCHGRWLDHAVFALLSSDKRP</sequence>
<protein>
    <submittedName>
        <fullName evidence="2">GNAT family N-acetyltransferase</fullName>
    </submittedName>
</protein>
<dbReference type="PANTHER" id="PTHR43441">
    <property type="entry name" value="RIBOSOMAL-PROTEIN-SERINE ACETYLTRANSFERASE"/>
    <property type="match status" value="1"/>
</dbReference>
<evidence type="ECO:0000313" key="2">
    <source>
        <dbReference type="EMBL" id="WXB03628.1"/>
    </source>
</evidence>
<dbReference type="InterPro" id="IPR000182">
    <property type="entry name" value="GNAT_dom"/>
</dbReference>
<reference evidence="2" key="1">
    <citation type="submission" date="2021-12" db="EMBL/GenBank/DDBJ databases">
        <title>Discovery of the Pendulisporaceae a myxobacterial family with distinct sporulation behavior and unique specialized metabolism.</title>
        <authorList>
            <person name="Garcia R."/>
            <person name="Popoff A."/>
            <person name="Bader C.D."/>
            <person name="Loehr J."/>
            <person name="Walesch S."/>
            <person name="Walt C."/>
            <person name="Boldt J."/>
            <person name="Bunk B."/>
            <person name="Haeckl F.J.F.P.J."/>
            <person name="Gunesch A.P."/>
            <person name="Birkelbach J."/>
            <person name="Nuebel U."/>
            <person name="Pietschmann T."/>
            <person name="Bach T."/>
            <person name="Mueller R."/>
        </authorList>
    </citation>
    <scope>NUCLEOTIDE SEQUENCE</scope>
    <source>
        <strain evidence="2">MSr11367</strain>
    </source>
</reference>
<dbReference type="PROSITE" id="PS51186">
    <property type="entry name" value="GNAT"/>
    <property type="match status" value="1"/>
</dbReference>
<keyword evidence="3" id="KW-1185">Reference proteome</keyword>
<dbReference type="InterPro" id="IPR016181">
    <property type="entry name" value="Acyl_CoA_acyltransferase"/>
</dbReference>
<dbReference type="InterPro" id="IPR051908">
    <property type="entry name" value="Ribosomal_N-acetyltransferase"/>
</dbReference>
<dbReference type="Gene3D" id="3.40.630.30">
    <property type="match status" value="1"/>
</dbReference>
<dbReference type="SUPFAM" id="SSF55729">
    <property type="entry name" value="Acyl-CoA N-acyltransferases (Nat)"/>
    <property type="match status" value="1"/>
</dbReference>
<dbReference type="RefSeq" id="WP_394833260.1">
    <property type="nucleotide sequence ID" value="NZ_CP089929.1"/>
</dbReference>
<evidence type="ECO:0000259" key="1">
    <source>
        <dbReference type="PROSITE" id="PS51186"/>
    </source>
</evidence>
<feature type="domain" description="N-acetyltransferase" evidence="1">
    <location>
        <begin position="23"/>
        <end position="179"/>
    </location>
</feature>